<gene>
    <name evidence="12" type="primary">prrB</name>
    <name evidence="12" type="ORF">LEUCIP111803_01236</name>
</gene>
<feature type="domain" description="HAMP" evidence="11">
    <location>
        <begin position="210"/>
        <end position="262"/>
    </location>
</feature>
<dbReference type="Pfam" id="PF00512">
    <property type="entry name" value="HisKA"/>
    <property type="match status" value="1"/>
</dbReference>
<dbReference type="AlphaFoldDB" id="A0A916NGS4"/>
<evidence type="ECO:0000256" key="3">
    <source>
        <dbReference type="ARBA" id="ARBA00022553"/>
    </source>
</evidence>
<evidence type="ECO:0000313" key="12">
    <source>
        <dbReference type="EMBL" id="CAG7609730.1"/>
    </source>
</evidence>
<name>A0A916NGS4_9MICO</name>
<dbReference type="EMBL" id="CAJVAP010000011">
    <property type="protein sequence ID" value="CAG7609730.1"/>
    <property type="molecule type" value="Genomic_DNA"/>
</dbReference>
<dbReference type="PROSITE" id="PS50885">
    <property type="entry name" value="HAMP"/>
    <property type="match status" value="1"/>
</dbReference>
<dbReference type="InterPro" id="IPR050428">
    <property type="entry name" value="TCS_sensor_his_kinase"/>
</dbReference>
<dbReference type="GO" id="GO:0000155">
    <property type="term" value="F:phosphorelay sensor kinase activity"/>
    <property type="evidence" value="ECO:0007669"/>
    <property type="project" value="InterPro"/>
</dbReference>
<evidence type="ECO:0000256" key="6">
    <source>
        <dbReference type="ARBA" id="ARBA00022777"/>
    </source>
</evidence>
<comment type="catalytic activity">
    <reaction evidence="1">
        <text>ATP + protein L-histidine = ADP + protein N-phospho-L-histidine.</text>
        <dbReference type="EC" id="2.7.13.3"/>
    </reaction>
</comment>
<dbReference type="GO" id="GO:0016020">
    <property type="term" value="C:membrane"/>
    <property type="evidence" value="ECO:0007669"/>
    <property type="project" value="InterPro"/>
</dbReference>
<evidence type="ECO:0000259" key="11">
    <source>
        <dbReference type="PROSITE" id="PS50885"/>
    </source>
</evidence>
<dbReference type="CDD" id="cd00075">
    <property type="entry name" value="HATPase"/>
    <property type="match status" value="1"/>
</dbReference>
<dbReference type="InterPro" id="IPR003661">
    <property type="entry name" value="HisK_dim/P_dom"/>
</dbReference>
<keyword evidence="4 12" id="KW-0808">Transferase</keyword>
<dbReference type="SMART" id="SM00388">
    <property type="entry name" value="HisKA"/>
    <property type="match status" value="1"/>
</dbReference>
<feature type="transmembrane region" description="Helical" evidence="9">
    <location>
        <begin position="186"/>
        <end position="210"/>
    </location>
</feature>
<feature type="domain" description="Histidine kinase" evidence="10">
    <location>
        <begin position="270"/>
        <end position="476"/>
    </location>
</feature>
<feature type="transmembrane region" description="Helical" evidence="9">
    <location>
        <begin position="21"/>
        <end position="44"/>
    </location>
</feature>
<keyword evidence="9" id="KW-0472">Membrane</keyword>
<keyword evidence="6 12" id="KW-0418">Kinase</keyword>
<dbReference type="PANTHER" id="PTHR45436">
    <property type="entry name" value="SENSOR HISTIDINE KINASE YKOH"/>
    <property type="match status" value="1"/>
</dbReference>
<dbReference type="CDD" id="cd06225">
    <property type="entry name" value="HAMP"/>
    <property type="match status" value="1"/>
</dbReference>
<evidence type="ECO:0000256" key="5">
    <source>
        <dbReference type="ARBA" id="ARBA00022692"/>
    </source>
</evidence>
<organism evidence="12 13">
    <name type="scientific">Leucobacter soli</name>
    <dbReference type="NCBI Taxonomy" id="2812850"/>
    <lineage>
        <taxon>Bacteria</taxon>
        <taxon>Bacillati</taxon>
        <taxon>Actinomycetota</taxon>
        <taxon>Actinomycetes</taxon>
        <taxon>Micrococcales</taxon>
        <taxon>Microbacteriaceae</taxon>
        <taxon>Leucobacter</taxon>
    </lineage>
</organism>
<dbReference type="CDD" id="cd00082">
    <property type="entry name" value="HisKA"/>
    <property type="match status" value="1"/>
</dbReference>
<dbReference type="EC" id="2.7.13.3" evidence="2"/>
<dbReference type="SMART" id="SM00304">
    <property type="entry name" value="HAMP"/>
    <property type="match status" value="1"/>
</dbReference>
<evidence type="ECO:0000256" key="1">
    <source>
        <dbReference type="ARBA" id="ARBA00000085"/>
    </source>
</evidence>
<dbReference type="InterPro" id="IPR003660">
    <property type="entry name" value="HAMP_dom"/>
</dbReference>
<dbReference type="Pfam" id="PF02518">
    <property type="entry name" value="HATPase_c"/>
    <property type="match status" value="1"/>
</dbReference>
<sequence>MSEPSEPAQRRPGSSASVRTRIVAVITVVTALCLLAVGASVILVERHRILEDVDQRLTANLESARFIVGEGNPATGKWESSTEALTDVVRRMSPDDHTGALGMDGGKITIVPGMALDLDLRSAGDFAAYVDAALGDDPIIGTYAEEGTAWRYLAVPISVADSPAPERVAFVMAYDLDAELAEFDTAIRVFLIASACAIAIVAGTGILVATRLLRPLRRMRETAERVSAESLGERLPVAGNDDVAELTVTINDMLDRLDQGVEAQRRLLSDVGHELKTPLTIVRGNIELMDSTRPEDVEEVRDLALDELDRMNRLVQDLSDASALYGRQPLRLETVDIAELLDQIAKKATAIAGAEVSLVESATGTATLDPARITQAMLQLAQNAVTHGGGRIELGSRRTSDRIEFRVRDHGAGVADPVKEEIFERFHRARDASGRAGSGLGLSIVRLIAQAHHGDATAQDAEGGGALFVLTVPTADLRERKDTDGLDPDRR</sequence>
<evidence type="ECO:0000256" key="9">
    <source>
        <dbReference type="SAM" id="Phobius"/>
    </source>
</evidence>
<reference evidence="12" key="1">
    <citation type="submission" date="2021-06" db="EMBL/GenBank/DDBJ databases">
        <authorList>
            <person name="Criscuolo A."/>
        </authorList>
    </citation>
    <scope>NUCLEOTIDE SEQUENCE</scope>
    <source>
        <strain evidence="12">CIP111803</strain>
    </source>
</reference>
<evidence type="ECO:0000256" key="8">
    <source>
        <dbReference type="ARBA" id="ARBA00023012"/>
    </source>
</evidence>
<protein>
    <recommendedName>
        <fullName evidence="2">histidine kinase</fullName>
        <ecNumber evidence="2">2.7.13.3</ecNumber>
    </recommendedName>
</protein>
<dbReference type="Pfam" id="PF00672">
    <property type="entry name" value="HAMP"/>
    <property type="match status" value="1"/>
</dbReference>
<evidence type="ECO:0000313" key="13">
    <source>
        <dbReference type="Proteomes" id="UP000693892"/>
    </source>
</evidence>
<dbReference type="SMART" id="SM00387">
    <property type="entry name" value="HATPase_c"/>
    <property type="match status" value="1"/>
</dbReference>
<accession>A0A916NGS4</accession>
<evidence type="ECO:0000256" key="7">
    <source>
        <dbReference type="ARBA" id="ARBA00022989"/>
    </source>
</evidence>
<dbReference type="RefSeq" id="WP_218114847.1">
    <property type="nucleotide sequence ID" value="NZ_CAJVAP010000011.1"/>
</dbReference>
<keyword evidence="7 9" id="KW-1133">Transmembrane helix</keyword>
<keyword evidence="3" id="KW-0597">Phosphoprotein</keyword>
<dbReference type="PANTHER" id="PTHR45436:SF5">
    <property type="entry name" value="SENSOR HISTIDINE KINASE TRCS"/>
    <property type="match status" value="1"/>
</dbReference>
<proteinExistence type="predicted"/>
<evidence type="ECO:0000259" key="10">
    <source>
        <dbReference type="PROSITE" id="PS50109"/>
    </source>
</evidence>
<keyword evidence="5 9" id="KW-0812">Transmembrane</keyword>
<dbReference type="InterPro" id="IPR005467">
    <property type="entry name" value="His_kinase_dom"/>
</dbReference>
<dbReference type="Proteomes" id="UP000693892">
    <property type="component" value="Unassembled WGS sequence"/>
</dbReference>
<keyword evidence="13" id="KW-1185">Reference proteome</keyword>
<dbReference type="PROSITE" id="PS50109">
    <property type="entry name" value="HIS_KIN"/>
    <property type="match status" value="1"/>
</dbReference>
<evidence type="ECO:0000256" key="4">
    <source>
        <dbReference type="ARBA" id="ARBA00022679"/>
    </source>
</evidence>
<keyword evidence="8" id="KW-0902">Two-component regulatory system</keyword>
<evidence type="ECO:0000256" key="2">
    <source>
        <dbReference type="ARBA" id="ARBA00012438"/>
    </source>
</evidence>
<dbReference type="InterPro" id="IPR003594">
    <property type="entry name" value="HATPase_dom"/>
</dbReference>
<comment type="caution">
    <text evidence="12">The sequence shown here is derived from an EMBL/GenBank/DDBJ whole genome shotgun (WGS) entry which is preliminary data.</text>
</comment>